<keyword evidence="1" id="KW-1133">Transmembrane helix</keyword>
<keyword evidence="3" id="KW-1185">Reference proteome</keyword>
<reference evidence="2 3" key="1">
    <citation type="submission" date="2020-03" db="EMBL/GenBank/DDBJ databases">
        <title>Genomic Encyclopedia of Type Strains, Phase IV (KMG-IV): sequencing the most valuable type-strain genomes for metagenomic binning, comparative biology and taxonomic classification.</title>
        <authorList>
            <person name="Goeker M."/>
        </authorList>
    </citation>
    <scope>NUCLEOTIDE SEQUENCE [LARGE SCALE GENOMIC DNA]</scope>
    <source>
        <strain evidence="2 3">DSM 4733</strain>
    </source>
</reference>
<organism evidence="2 3">
    <name type="scientific">Sphingomonas leidyi</name>
    <dbReference type="NCBI Taxonomy" id="68569"/>
    <lineage>
        <taxon>Bacteria</taxon>
        <taxon>Pseudomonadati</taxon>
        <taxon>Pseudomonadota</taxon>
        <taxon>Alphaproteobacteria</taxon>
        <taxon>Sphingomonadales</taxon>
        <taxon>Sphingomonadaceae</taxon>
        <taxon>Sphingomonas</taxon>
    </lineage>
</organism>
<feature type="transmembrane region" description="Helical" evidence="1">
    <location>
        <begin position="64"/>
        <end position="89"/>
    </location>
</feature>
<proteinExistence type="predicted"/>
<dbReference type="Proteomes" id="UP000564677">
    <property type="component" value="Unassembled WGS sequence"/>
</dbReference>
<dbReference type="EMBL" id="JAASQV010000001">
    <property type="protein sequence ID" value="NIJ64716.1"/>
    <property type="molecule type" value="Genomic_DNA"/>
</dbReference>
<dbReference type="AlphaFoldDB" id="A0A7X5UYT0"/>
<protein>
    <submittedName>
        <fullName evidence="2">Uncharacterized protein</fullName>
    </submittedName>
</protein>
<gene>
    <name evidence="2" type="ORF">FHR20_001647</name>
</gene>
<sequence length="95" mass="9762">MKRLGLVMLALGGGLGLTWLLLRQGGVAGHWAGSWVDACSAAPDARAKAGDCIDCVIHGCDASAALWFGSLPVFTSAGLLLFGGLMFAMGKLRRG</sequence>
<evidence type="ECO:0000313" key="3">
    <source>
        <dbReference type="Proteomes" id="UP000564677"/>
    </source>
</evidence>
<evidence type="ECO:0000313" key="2">
    <source>
        <dbReference type="EMBL" id="NIJ64716.1"/>
    </source>
</evidence>
<evidence type="ECO:0000256" key="1">
    <source>
        <dbReference type="SAM" id="Phobius"/>
    </source>
</evidence>
<dbReference type="RefSeq" id="WP_167299047.1">
    <property type="nucleotide sequence ID" value="NZ_JAASQV010000001.1"/>
</dbReference>
<accession>A0A7X5UYT0</accession>
<comment type="caution">
    <text evidence="2">The sequence shown here is derived from an EMBL/GenBank/DDBJ whole genome shotgun (WGS) entry which is preliminary data.</text>
</comment>
<keyword evidence="1" id="KW-0812">Transmembrane</keyword>
<name>A0A7X5UYT0_9SPHN</name>
<keyword evidence="1" id="KW-0472">Membrane</keyword>